<dbReference type="SUPFAM" id="SSF56935">
    <property type="entry name" value="Porins"/>
    <property type="match status" value="1"/>
</dbReference>
<dbReference type="InterPro" id="IPR023614">
    <property type="entry name" value="Porin_dom_sf"/>
</dbReference>
<dbReference type="PANTHER" id="PTHR34501:SF9">
    <property type="entry name" value="MAJOR OUTER MEMBRANE PROTEIN P.IA"/>
    <property type="match status" value="1"/>
</dbReference>
<evidence type="ECO:0000256" key="8">
    <source>
        <dbReference type="ARBA" id="ARBA00023114"/>
    </source>
</evidence>
<evidence type="ECO:0000256" key="5">
    <source>
        <dbReference type="ARBA" id="ARBA00022692"/>
    </source>
</evidence>
<dbReference type="CDD" id="cd00342">
    <property type="entry name" value="gram_neg_porins"/>
    <property type="match status" value="1"/>
</dbReference>
<dbReference type="Proteomes" id="UP000252707">
    <property type="component" value="Unassembled WGS sequence"/>
</dbReference>
<name>A0A369CH41_9GAMM</name>
<evidence type="ECO:0000259" key="12">
    <source>
        <dbReference type="Pfam" id="PF13609"/>
    </source>
</evidence>
<evidence type="ECO:0000256" key="7">
    <source>
        <dbReference type="ARBA" id="ARBA00023065"/>
    </source>
</evidence>
<comment type="subcellular location">
    <subcellularLocation>
        <location evidence="1">Cell outer membrane</location>
        <topology evidence="1">Multi-pass membrane protein</topology>
    </subcellularLocation>
</comment>
<feature type="chain" id="PRO_5016909505" evidence="11">
    <location>
        <begin position="22"/>
        <end position="338"/>
    </location>
</feature>
<keyword evidence="7" id="KW-0406">Ion transport</keyword>
<evidence type="ECO:0000256" key="4">
    <source>
        <dbReference type="ARBA" id="ARBA00022452"/>
    </source>
</evidence>
<dbReference type="InterPro" id="IPR002299">
    <property type="entry name" value="Porin_Neis"/>
</dbReference>
<keyword evidence="6 11" id="KW-0732">Signal</keyword>
<reference evidence="13 14" key="1">
    <citation type="submission" date="2018-07" db="EMBL/GenBank/DDBJ databases">
        <title>Genomic Encyclopedia of Type Strains, Phase IV (KMG-IV): sequencing the most valuable type-strain genomes for metagenomic binning, comparative biology and taxonomic classification.</title>
        <authorList>
            <person name="Goeker M."/>
        </authorList>
    </citation>
    <scope>NUCLEOTIDE SEQUENCE [LARGE SCALE GENOMIC DNA]</scope>
    <source>
        <strain evidence="13 14">DSM 26407</strain>
    </source>
</reference>
<organism evidence="13 14">
    <name type="scientific">Thioalbus denitrificans</name>
    <dbReference type="NCBI Taxonomy" id="547122"/>
    <lineage>
        <taxon>Bacteria</taxon>
        <taxon>Pseudomonadati</taxon>
        <taxon>Pseudomonadota</taxon>
        <taxon>Gammaproteobacteria</taxon>
        <taxon>Chromatiales</taxon>
        <taxon>Ectothiorhodospiraceae</taxon>
        <taxon>Thioalbus</taxon>
    </lineage>
</organism>
<dbReference type="AlphaFoldDB" id="A0A369CH41"/>
<dbReference type="PRINTS" id="PR00182">
    <property type="entry name" value="ECOLNEIPORIN"/>
</dbReference>
<keyword evidence="3" id="KW-0813">Transport</keyword>
<dbReference type="InterPro" id="IPR001702">
    <property type="entry name" value="Porin_Gram-ve"/>
</dbReference>
<proteinExistence type="predicted"/>
<evidence type="ECO:0000256" key="2">
    <source>
        <dbReference type="ARBA" id="ARBA00011233"/>
    </source>
</evidence>
<protein>
    <submittedName>
        <fullName evidence="13">Putative porin</fullName>
    </submittedName>
</protein>
<comment type="subunit">
    <text evidence="2">Homotrimer.</text>
</comment>
<keyword evidence="5" id="KW-0812">Transmembrane</keyword>
<evidence type="ECO:0000256" key="1">
    <source>
        <dbReference type="ARBA" id="ARBA00004571"/>
    </source>
</evidence>
<evidence type="ECO:0000256" key="6">
    <source>
        <dbReference type="ARBA" id="ARBA00022729"/>
    </source>
</evidence>
<evidence type="ECO:0000256" key="9">
    <source>
        <dbReference type="ARBA" id="ARBA00023136"/>
    </source>
</evidence>
<evidence type="ECO:0000313" key="14">
    <source>
        <dbReference type="Proteomes" id="UP000252707"/>
    </source>
</evidence>
<feature type="signal peptide" evidence="11">
    <location>
        <begin position="1"/>
        <end position="21"/>
    </location>
</feature>
<dbReference type="Gene3D" id="2.40.160.10">
    <property type="entry name" value="Porin"/>
    <property type="match status" value="1"/>
</dbReference>
<dbReference type="Pfam" id="PF13609">
    <property type="entry name" value="Porin_4"/>
    <property type="match status" value="1"/>
</dbReference>
<feature type="domain" description="Porin" evidence="12">
    <location>
        <begin position="8"/>
        <end position="308"/>
    </location>
</feature>
<dbReference type="GO" id="GO:0034220">
    <property type="term" value="P:monoatomic ion transmembrane transport"/>
    <property type="evidence" value="ECO:0007669"/>
    <property type="project" value="InterPro"/>
</dbReference>
<accession>A0A369CH41</accession>
<dbReference type="EMBL" id="QPJY01000001">
    <property type="protein sequence ID" value="RCX33392.1"/>
    <property type="molecule type" value="Genomic_DNA"/>
</dbReference>
<gene>
    <name evidence="13" type="ORF">DFQ59_101694</name>
</gene>
<evidence type="ECO:0000313" key="13">
    <source>
        <dbReference type="EMBL" id="RCX33392.1"/>
    </source>
</evidence>
<evidence type="ECO:0000256" key="3">
    <source>
        <dbReference type="ARBA" id="ARBA00022448"/>
    </source>
</evidence>
<dbReference type="GO" id="GO:0009279">
    <property type="term" value="C:cell outer membrane"/>
    <property type="evidence" value="ECO:0007669"/>
    <property type="project" value="UniProtKB-SubCell"/>
</dbReference>
<comment type="caution">
    <text evidence="13">The sequence shown here is derived from an EMBL/GenBank/DDBJ whole genome shotgun (WGS) entry which is preliminary data.</text>
</comment>
<dbReference type="RefSeq" id="WP_170142015.1">
    <property type="nucleotide sequence ID" value="NZ_QPJY01000001.1"/>
</dbReference>
<keyword evidence="14" id="KW-1185">Reference proteome</keyword>
<evidence type="ECO:0000256" key="11">
    <source>
        <dbReference type="SAM" id="SignalP"/>
    </source>
</evidence>
<dbReference type="GO" id="GO:0015288">
    <property type="term" value="F:porin activity"/>
    <property type="evidence" value="ECO:0007669"/>
    <property type="project" value="UniProtKB-KW"/>
</dbReference>
<keyword evidence="10" id="KW-0998">Cell outer membrane</keyword>
<dbReference type="PRINTS" id="PR00184">
    <property type="entry name" value="NEISSPPORIN"/>
</dbReference>
<keyword evidence="8" id="KW-0626">Porin</keyword>
<dbReference type="InterPro" id="IPR050298">
    <property type="entry name" value="Gram-neg_bact_OMP"/>
</dbReference>
<evidence type="ECO:0000256" key="10">
    <source>
        <dbReference type="ARBA" id="ARBA00023237"/>
    </source>
</evidence>
<sequence>MKKLLTLAVAAACAAPLVASANPVVYGRVNVNLVHQDYDYEVPFGTWDGGDAEAWNVENNASRVGVKGSEDLGNGLAAVYQFEFGVDASDSGGLSGRLAYAGITGGFGTFAMGRQWTPYYGSVDKIDIMQVGGMNDAYLGLTRVGNAVAYVTPNFNGLSGKLALVIDNGGAEDVGEDFADWWNVSVDYDNGPLSVGASYLAAQGDVDGALWGLAAKYNFGMFALIGQFEQADEDYIAAARPGNFGGTAVEGDTTSWALGGEVYLGNNTLRATYGSVDSDENDGSTWTLGAEHNFSKRTRVFVEYEDSELNRVKHTAFSTSDYHDIEGQRFGVGIRHDF</sequence>
<keyword evidence="9" id="KW-0472">Membrane</keyword>
<dbReference type="GO" id="GO:0046930">
    <property type="term" value="C:pore complex"/>
    <property type="evidence" value="ECO:0007669"/>
    <property type="project" value="UniProtKB-KW"/>
</dbReference>
<keyword evidence="4" id="KW-1134">Transmembrane beta strand</keyword>
<dbReference type="InterPro" id="IPR033900">
    <property type="entry name" value="Gram_neg_porin_domain"/>
</dbReference>
<dbReference type="PANTHER" id="PTHR34501">
    <property type="entry name" value="PROTEIN YDDL-RELATED"/>
    <property type="match status" value="1"/>
</dbReference>